<proteinExistence type="predicted"/>
<keyword evidence="1" id="KW-0812">Transmembrane</keyword>
<accession>A0A0G0CMS1</accession>
<organism evidence="3 4">
    <name type="scientific">candidate division WS6 bacterium GW2011_GWC1_33_20</name>
    <dbReference type="NCBI Taxonomy" id="1619089"/>
    <lineage>
        <taxon>Bacteria</taxon>
        <taxon>Candidatus Dojkabacteria</taxon>
    </lineage>
</organism>
<keyword evidence="1" id="KW-1133">Transmembrane helix</keyword>
<protein>
    <recommendedName>
        <fullName evidence="2">LytR/CpsA/Psr regulator C-terminal domain-containing protein</fullName>
    </recommendedName>
</protein>
<gene>
    <name evidence="3" type="ORF">UR34_C0001G0013</name>
</gene>
<keyword evidence="1" id="KW-0472">Membrane</keyword>
<evidence type="ECO:0000313" key="3">
    <source>
        <dbReference type="EMBL" id="KKP44667.1"/>
    </source>
</evidence>
<reference evidence="3 4" key="1">
    <citation type="journal article" date="2015" name="Nature">
        <title>rRNA introns, odd ribosomes, and small enigmatic genomes across a large radiation of phyla.</title>
        <authorList>
            <person name="Brown C.T."/>
            <person name="Hug L.A."/>
            <person name="Thomas B.C."/>
            <person name="Sharon I."/>
            <person name="Castelle C.J."/>
            <person name="Singh A."/>
            <person name="Wilkins M.J."/>
            <person name="Williams K.H."/>
            <person name="Banfield J.F."/>
        </authorList>
    </citation>
    <scope>NUCLEOTIDE SEQUENCE [LARGE SCALE GENOMIC DNA]</scope>
</reference>
<evidence type="ECO:0000256" key="1">
    <source>
        <dbReference type="SAM" id="Phobius"/>
    </source>
</evidence>
<name>A0A0G0CMS1_9BACT</name>
<dbReference type="InterPro" id="IPR027381">
    <property type="entry name" value="LytR/CpsA/Psr_C"/>
</dbReference>
<feature type="domain" description="LytR/CpsA/Psr regulator C-terminal" evidence="2">
    <location>
        <begin position="307"/>
        <end position="395"/>
    </location>
</feature>
<dbReference type="EMBL" id="LBOV01000001">
    <property type="protein sequence ID" value="KKP44667.1"/>
    <property type="molecule type" value="Genomic_DNA"/>
</dbReference>
<feature type="transmembrane region" description="Helical" evidence="1">
    <location>
        <begin position="21"/>
        <end position="44"/>
    </location>
</feature>
<dbReference type="Gene3D" id="3.30.70.2390">
    <property type="match status" value="1"/>
</dbReference>
<sequence>MSTGRERYRASVEKKKPKIKIKFGNVLFYLFCTLLLAGGIYSYISFNNVKNENPLEGGNTEYYLLSSKKDALEKTLVVFEEEYNESERISRVYLYLENKDKQISILVYLPGWVEYAGLEEDFGNTVPVSSFKYAGEFKQRGRGVEYAIWQIEQVLGTNIDEYIWFNASSFKVFSEKLGESTGDPIYAQYYANGFEASDDAFFLNSFISRLGWVNLIFSASKFKDSESTVYSSLPTLASTVVKLKQIEQGTLSSRPYIIDLSDNKYLSQEELVDSGGISNTIKTSEFDATWREHIDSMIDRELEKERTRVEVYNGSGVTGAAGQYARRIRNSGCEVVRFENAPNNVDNTIFYVPNKEEYNDSLSTIMEIFPGQYEIIEGRPSFMTTGDIVIILGKDISRMYSF</sequence>
<dbReference type="AlphaFoldDB" id="A0A0G0CMS1"/>
<evidence type="ECO:0000259" key="2">
    <source>
        <dbReference type="Pfam" id="PF13399"/>
    </source>
</evidence>
<dbReference type="Proteomes" id="UP000034302">
    <property type="component" value="Unassembled WGS sequence"/>
</dbReference>
<comment type="caution">
    <text evidence="3">The sequence shown here is derived from an EMBL/GenBank/DDBJ whole genome shotgun (WGS) entry which is preliminary data.</text>
</comment>
<dbReference type="Pfam" id="PF13399">
    <property type="entry name" value="LytR_C"/>
    <property type="match status" value="1"/>
</dbReference>
<evidence type="ECO:0000313" key="4">
    <source>
        <dbReference type="Proteomes" id="UP000034302"/>
    </source>
</evidence>